<dbReference type="InterPro" id="IPR001360">
    <property type="entry name" value="Glyco_hydro_1"/>
</dbReference>
<sequence>MLEPRASRVTVYICKIAYKKLCNLSVNTNPVIQAIHSPMESSVDLRMFVFLILISPIWATKEEHHSFPNNFLFGTASAAYQFEGAYLSDGKGLNNWDVYTNTPGGIHGGVNLPGINFYNNLIDSFLEKGIKPFVTLSHYDLPQELEDRYGSWLHKDIQEDFAYYADVCFGAFGDRVQYWATFNEPNIIAMQGYRTGLYPPSRCSKPFGNCTHGDSDKEPFIVAHNIILSHMKAVKIYRTKYQKRQGGSIGFIVNAIWFEPISNSIADRLAAKRALSFLVSGSHHFREVSSRNARNPGIHFAYIFKKHQMDLQNGLDFIGINHYTTLYVKDCMFSACGNGMGCSRTEGFACQTGQKNEVPIREPTVMEWYYVTPQGMEDMVMYLKERYNNKPIFVTENGYPDENWVNATIKDFLYDINRVNYMRSYLDSLATAISKGEDVRGYFAWALLDNFEWISGYTKRFGLHHVDFKTMKRTPKLSATWYKQYIDNHSTIIRTTHERNQEYLQSY</sequence>
<dbReference type="AlphaFoldDB" id="A0AAV9FTV8"/>
<evidence type="ECO:0000256" key="3">
    <source>
        <dbReference type="RuleBase" id="RU003690"/>
    </source>
</evidence>
<accession>A0AAV9FTV8</accession>
<organism evidence="4 5">
    <name type="scientific">Acorus calamus</name>
    <name type="common">Sweet flag</name>
    <dbReference type="NCBI Taxonomy" id="4465"/>
    <lineage>
        <taxon>Eukaryota</taxon>
        <taxon>Viridiplantae</taxon>
        <taxon>Streptophyta</taxon>
        <taxon>Embryophyta</taxon>
        <taxon>Tracheophyta</taxon>
        <taxon>Spermatophyta</taxon>
        <taxon>Magnoliopsida</taxon>
        <taxon>Liliopsida</taxon>
        <taxon>Acoraceae</taxon>
        <taxon>Acorus</taxon>
    </lineage>
</organism>
<dbReference type="Pfam" id="PF00232">
    <property type="entry name" value="Glyco_hydro_1"/>
    <property type="match status" value="1"/>
</dbReference>
<dbReference type="Proteomes" id="UP001180020">
    <property type="component" value="Unassembled WGS sequence"/>
</dbReference>
<evidence type="ECO:0000256" key="1">
    <source>
        <dbReference type="ARBA" id="ARBA00010838"/>
    </source>
</evidence>
<protein>
    <submittedName>
        <fullName evidence="4">Beta-glucosidase 46</fullName>
    </submittedName>
</protein>
<dbReference type="EMBL" id="JAUJYO010000001">
    <property type="protein sequence ID" value="KAK1326693.1"/>
    <property type="molecule type" value="Genomic_DNA"/>
</dbReference>
<gene>
    <name evidence="4" type="primary">BGLU46</name>
    <name evidence="4" type="ORF">QJS10_CPA01g00944</name>
</gene>
<name>A0AAV9FTV8_ACOCL</name>
<dbReference type="GO" id="GO:0008422">
    <property type="term" value="F:beta-glucosidase activity"/>
    <property type="evidence" value="ECO:0007669"/>
    <property type="project" value="TreeGrafter"/>
</dbReference>
<comment type="caution">
    <text evidence="4">The sequence shown here is derived from an EMBL/GenBank/DDBJ whole genome shotgun (WGS) entry which is preliminary data.</text>
</comment>
<dbReference type="PROSITE" id="PS00653">
    <property type="entry name" value="GLYCOSYL_HYDROL_F1_2"/>
    <property type="match status" value="1"/>
</dbReference>
<comment type="similarity">
    <text evidence="1 3">Belongs to the glycosyl hydrolase 1 family.</text>
</comment>
<dbReference type="PANTHER" id="PTHR10353">
    <property type="entry name" value="GLYCOSYL HYDROLASE"/>
    <property type="match status" value="1"/>
</dbReference>
<reference evidence="4" key="1">
    <citation type="journal article" date="2023" name="Nat. Commun.">
        <title>Diploid and tetraploid genomes of Acorus and the evolution of monocots.</title>
        <authorList>
            <person name="Ma L."/>
            <person name="Liu K.W."/>
            <person name="Li Z."/>
            <person name="Hsiao Y.Y."/>
            <person name="Qi Y."/>
            <person name="Fu T."/>
            <person name="Tang G.D."/>
            <person name="Zhang D."/>
            <person name="Sun W.H."/>
            <person name="Liu D.K."/>
            <person name="Li Y."/>
            <person name="Chen G.Z."/>
            <person name="Liu X.D."/>
            <person name="Liao X.Y."/>
            <person name="Jiang Y.T."/>
            <person name="Yu X."/>
            <person name="Hao Y."/>
            <person name="Huang J."/>
            <person name="Zhao X.W."/>
            <person name="Ke S."/>
            <person name="Chen Y.Y."/>
            <person name="Wu W.L."/>
            <person name="Hsu J.L."/>
            <person name="Lin Y.F."/>
            <person name="Huang M.D."/>
            <person name="Li C.Y."/>
            <person name="Huang L."/>
            <person name="Wang Z.W."/>
            <person name="Zhao X."/>
            <person name="Zhong W.Y."/>
            <person name="Peng D.H."/>
            <person name="Ahmad S."/>
            <person name="Lan S."/>
            <person name="Zhang J.S."/>
            <person name="Tsai W.C."/>
            <person name="Van de Peer Y."/>
            <person name="Liu Z.J."/>
        </authorList>
    </citation>
    <scope>NUCLEOTIDE SEQUENCE</scope>
    <source>
        <strain evidence="4">CP</strain>
    </source>
</reference>
<dbReference type="InterPro" id="IPR033132">
    <property type="entry name" value="GH_1_N_CS"/>
</dbReference>
<evidence type="ECO:0000313" key="4">
    <source>
        <dbReference type="EMBL" id="KAK1326693.1"/>
    </source>
</evidence>
<keyword evidence="5" id="KW-1185">Reference proteome</keyword>
<dbReference type="PANTHER" id="PTHR10353:SF27">
    <property type="entry name" value="BETA-GLUCOSIDASE 47"/>
    <property type="match status" value="1"/>
</dbReference>
<dbReference type="PRINTS" id="PR00131">
    <property type="entry name" value="GLHYDRLASE1"/>
</dbReference>
<dbReference type="SUPFAM" id="SSF51445">
    <property type="entry name" value="(Trans)glycosidases"/>
    <property type="match status" value="1"/>
</dbReference>
<reference evidence="4" key="2">
    <citation type="submission" date="2023-06" db="EMBL/GenBank/DDBJ databases">
        <authorList>
            <person name="Ma L."/>
            <person name="Liu K.-W."/>
            <person name="Li Z."/>
            <person name="Hsiao Y.-Y."/>
            <person name="Qi Y."/>
            <person name="Fu T."/>
            <person name="Tang G."/>
            <person name="Zhang D."/>
            <person name="Sun W.-H."/>
            <person name="Liu D.-K."/>
            <person name="Li Y."/>
            <person name="Chen G.-Z."/>
            <person name="Liu X.-D."/>
            <person name="Liao X.-Y."/>
            <person name="Jiang Y.-T."/>
            <person name="Yu X."/>
            <person name="Hao Y."/>
            <person name="Huang J."/>
            <person name="Zhao X.-W."/>
            <person name="Ke S."/>
            <person name="Chen Y.-Y."/>
            <person name="Wu W.-L."/>
            <person name="Hsu J.-L."/>
            <person name="Lin Y.-F."/>
            <person name="Huang M.-D."/>
            <person name="Li C.-Y."/>
            <person name="Huang L."/>
            <person name="Wang Z.-W."/>
            <person name="Zhao X."/>
            <person name="Zhong W.-Y."/>
            <person name="Peng D.-H."/>
            <person name="Ahmad S."/>
            <person name="Lan S."/>
            <person name="Zhang J.-S."/>
            <person name="Tsai W.-C."/>
            <person name="Van De Peer Y."/>
            <person name="Liu Z.-J."/>
        </authorList>
    </citation>
    <scope>NUCLEOTIDE SEQUENCE</scope>
    <source>
        <strain evidence="4">CP</strain>
        <tissue evidence="4">Leaves</tissue>
    </source>
</reference>
<evidence type="ECO:0000313" key="5">
    <source>
        <dbReference type="Proteomes" id="UP001180020"/>
    </source>
</evidence>
<dbReference type="GO" id="GO:0005975">
    <property type="term" value="P:carbohydrate metabolic process"/>
    <property type="evidence" value="ECO:0007669"/>
    <property type="project" value="InterPro"/>
</dbReference>
<proteinExistence type="inferred from homology"/>
<dbReference type="Gene3D" id="3.20.20.80">
    <property type="entry name" value="Glycosidases"/>
    <property type="match status" value="2"/>
</dbReference>
<evidence type="ECO:0000256" key="2">
    <source>
        <dbReference type="ARBA" id="ARBA00022801"/>
    </source>
</evidence>
<keyword evidence="2" id="KW-0378">Hydrolase</keyword>
<dbReference type="InterPro" id="IPR017853">
    <property type="entry name" value="GH"/>
</dbReference>